<dbReference type="GO" id="GO:0006644">
    <property type="term" value="P:phospholipid metabolic process"/>
    <property type="evidence" value="ECO:0007669"/>
    <property type="project" value="TreeGrafter"/>
</dbReference>
<dbReference type="InterPro" id="IPR001087">
    <property type="entry name" value="GDSL"/>
</dbReference>
<dbReference type="PANTHER" id="PTHR21325:SF31">
    <property type="entry name" value="GH22081P-RELATED"/>
    <property type="match status" value="1"/>
</dbReference>
<keyword evidence="1" id="KW-1185">Reference proteome</keyword>
<protein>
    <submittedName>
        <fullName evidence="2">Phospholipase B1, membrane-associated-like isoform X1</fullName>
    </submittedName>
</protein>
<dbReference type="RefSeq" id="XP_014478846.1">
    <property type="nucleotide sequence ID" value="XM_014623360.1"/>
</dbReference>
<gene>
    <name evidence="2" type="primary">LOC106746603</name>
</gene>
<dbReference type="InterPro" id="IPR036514">
    <property type="entry name" value="SGNH_hydro_sf"/>
</dbReference>
<dbReference type="Pfam" id="PF00657">
    <property type="entry name" value="Lipase_GDSL"/>
    <property type="match status" value="1"/>
</dbReference>
<dbReference type="SUPFAM" id="SSF52266">
    <property type="entry name" value="SGNH hydrolase"/>
    <property type="match status" value="1"/>
</dbReference>
<dbReference type="AlphaFoldDB" id="A0A6P3XK60"/>
<dbReference type="PANTHER" id="PTHR21325">
    <property type="entry name" value="PHOSPHOLIPASE B, PLB1"/>
    <property type="match status" value="1"/>
</dbReference>
<reference evidence="2" key="1">
    <citation type="submission" date="2025-08" db="UniProtKB">
        <authorList>
            <consortium name="RefSeq"/>
        </authorList>
    </citation>
    <scope>IDENTIFICATION</scope>
</reference>
<dbReference type="KEGG" id="dqu:106746603"/>
<accession>A0A6P3XK60</accession>
<organism evidence="1 2">
    <name type="scientific">Dinoponera quadriceps</name>
    <name type="common">South American ant</name>
    <dbReference type="NCBI Taxonomy" id="609295"/>
    <lineage>
        <taxon>Eukaryota</taxon>
        <taxon>Metazoa</taxon>
        <taxon>Ecdysozoa</taxon>
        <taxon>Arthropoda</taxon>
        <taxon>Hexapoda</taxon>
        <taxon>Insecta</taxon>
        <taxon>Pterygota</taxon>
        <taxon>Neoptera</taxon>
        <taxon>Endopterygota</taxon>
        <taxon>Hymenoptera</taxon>
        <taxon>Apocrita</taxon>
        <taxon>Aculeata</taxon>
        <taxon>Formicoidea</taxon>
        <taxon>Formicidae</taxon>
        <taxon>Ponerinae</taxon>
        <taxon>Ponerini</taxon>
        <taxon>Dinoponera</taxon>
    </lineage>
</organism>
<dbReference type="GO" id="GO:0004620">
    <property type="term" value="F:phospholipase activity"/>
    <property type="evidence" value="ECO:0007669"/>
    <property type="project" value="InterPro"/>
</dbReference>
<evidence type="ECO:0000313" key="2">
    <source>
        <dbReference type="RefSeq" id="XP_014478846.1"/>
    </source>
</evidence>
<dbReference type="InterPro" id="IPR038885">
    <property type="entry name" value="PLB1"/>
</dbReference>
<dbReference type="Proteomes" id="UP000515204">
    <property type="component" value="Unplaced"/>
</dbReference>
<dbReference type="GeneID" id="106746603"/>
<dbReference type="OrthoDB" id="10265800at2759"/>
<dbReference type="Gene3D" id="3.40.50.1110">
    <property type="entry name" value="SGNH hydrolase"/>
    <property type="match status" value="1"/>
</dbReference>
<evidence type="ECO:0000313" key="1">
    <source>
        <dbReference type="Proteomes" id="UP000515204"/>
    </source>
</evidence>
<dbReference type="InterPro" id="IPR035547">
    <property type="entry name" value="Phospholipase_B"/>
</dbReference>
<name>A0A6P3XK60_DINQU</name>
<proteinExistence type="predicted"/>
<sequence length="273" mass="31474">MFNIQEFNHNLIGYALGDSLTTDDASQLNVAESGAASDDMLYMAKELIKRIKNDPRIDVENHWKLISIMIGVNDFCTNICWNSSPSSILDKHKADLIQVLTTLRENLPRTLISLIPPQHMKTLVVSRKGRPSFTCDLMTNIECSCMFGLKYQSFIPKYYNIMRRWQELDMEISIYPEFQRDDFAVITQAITLDLSIPLASDKYADTTYFTIDCFHYSQKTNARIANGLWNNLLEPVGVKTKSWQDLFERFLCPTSERPYLATLQNSSPREKEE</sequence>
<dbReference type="CDD" id="cd01824">
    <property type="entry name" value="Phospholipase_B_like"/>
    <property type="match status" value="1"/>
</dbReference>